<dbReference type="STRING" id="230819.A0A5C3KMT1"/>
<sequence length="202" mass="22946">MEPPGIPVYHHSSPGTVSMMNEQAHNIGMPVDMDMGSEPIKNHSVLRHNPGRYKVKFQEMRERFEKSSRQKASYEKQLEAAANKMKKLQAENDLLLDSLLINDEGLYNRFFPESRQNRPQAPQEASRPRTPPIPPHAVPAPLRRSRRVSNSVLPNGSMHKPSPFQANGSIEHRPPEPNSSSMMTHPYERPLEFIAHDGNGRM</sequence>
<keyword evidence="1" id="KW-0175">Coiled coil</keyword>
<reference evidence="3 4" key="1">
    <citation type="journal article" date="2019" name="Nat. Ecol. Evol.">
        <title>Megaphylogeny resolves global patterns of mushroom evolution.</title>
        <authorList>
            <person name="Varga T."/>
            <person name="Krizsan K."/>
            <person name="Foldi C."/>
            <person name="Dima B."/>
            <person name="Sanchez-Garcia M."/>
            <person name="Sanchez-Ramirez S."/>
            <person name="Szollosi G.J."/>
            <person name="Szarkandi J.G."/>
            <person name="Papp V."/>
            <person name="Albert L."/>
            <person name="Andreopoulos W."/>
            <person name="Angelini C."/>
            <person name="Antonin V."/>
            <person name="Barry K.W."/>
            <person name="Bougher N.L."/>
            <person name="Buchanan P."/>
            <person name="Buyck B."/>
            <person name="Bense V."/>
            <person name="Catcheside P."/>
            <person name="Chovatia M."/>
            <person name="Cooper J."/>
            <person name="Damon W."/>
            <person name="Desjardin D."/>
            <person name="Finy P."/>
            <person name="Geml J."/>
            <person name="Haridas S."/>
            <person name="Hughes K."/>
            <person name="Justo A."/>
            <person name="Karasinski D."/>
            <person name="Kautmanova I."/>
            <person name="Kiss B."/>
            <person name="Kocsube S."/>
            <person name="Kotiranta H."/>
            <person name="LaButti K.M."/>
            <person name="Lechner B.E."/>
            <person name="Liimatainen K."/>
            <person name="Lipzen A."/>
            <person name="Lukacs Z."/>
            <person name="Mihaltcheva S."/>
            <person name="Morgado L.N."/>
            <person name="Niskanen T."/>
            <person name="Noordeloos M.E."/>
            <person name="Ohm R.A."/>
            <person name="Ortiz-Santana B."/>
            <person name="Ovrebo C."/>
            <person name="Racz N."/>
            <person name="Riley R."/>
            <person name="Savchenko A."/>
            <person name="Shiryaev A."/>
            <person name="Soop K."/>
            <person name="Spirin V."/>
            <person name="Szebenyi C."/>
            <person name="Tomsovsky M."/>
            <person name="Tulloss R.E."/>
            <person name="Uehling J."/>
            <person name="Grigoriev I.V."/>
            <person name="Vagvolgyi C."/>
            <person name="Papp T."/>
            <person name="Martin F.M."/>
            <person name="Miettinen O."/>
            <person name="Hibbett D.S."/>
            <person name="Nagy L.G."/>
        </authorList>
    </citation>
    <scope>NUCLEOTIDE SEQUENCE [LARGE SCALE GENOMIC DNA]</scope>
    <source>
        <strain evidence="3 4">CBS 121175</strain>
    </source>
</reference>
<dbReference type="EMBL" id="ML210258">
    <property type="protein sequence ID" value="TFK21761.1"/>
    <property type="molecule type" value="Genomic_DNA"/>
</dbReference>
<name>A0A5C3KMT1_COPMA</name>
<feature type="compositionally biased region" description="Pro residues" evidence="2">
    <location>
        <begin position="129"/>
        <end position="138"/>
    </location>
</feature>
<feature type="compositionally biased region" description="Basic and acidic residues" evidence="2">
    <location>
        <begin position="186"/>
        <end position="202"/>
    </location>
</feature>
<feature type="coiled-coil region" evidence="1">
    <location>
        <begin position="57"/>
        <end position="98"/>
    </location>
</feature>
<dbReference type="OrthoDB" id="2442602at2759"/>
<organism evidence="3 4">
    <name type="scientific">Coprinopsis marcescibilis</name>
    <name type="common">Agaric fungus</name>
    <name type="synonym">Psathyrella marcescibilis</name>
    <dbReference type="NCBI Taxonomy" id="230819"/>
    <lineage>
        <taxon>Eukaryota</taxon>
        <taxon>Fungi</taxon>
        <taxon>Dikarya</taxon>
        <taxon>Basidiomycota</taxon>
        <taxon>Agaricomycotina</taxon>
        <taxon>Agaricomycetes</taxon>
        <taxon>Agaricomycetidae</taxon>
        <taxon>Agaricales</taxon>
        <taxon>Agaricineae</taxon>
        <taxon>Psathyrellaceae</taxon>
        <taxon>Coprinopsis</taxon>
    </lineage>
</organism>
<dbReference type="AlphaFoldDB" id="A0A5C3KMT1"/>
<keyword evidence="4" id="KW-1185">Reference proteome</keyword>
<protein>
    <submittedName>
        <fullName evidence="3">Uncharacterized protein</fullName>
    </submittedName>
</protein>
<evidence type="ECO:0000313" key="3">
    <source>
        <dbReference type="EMBL" id="TFK21761.1"/>
    </source>
</evidence>
<dbReference type="Proteomes" id="UP000307440">
    <property type="component" value="Unassembled WGS sequence"/>
</dbReference>
<feature type="region of interest" description="Disordered" evidence="2">
    <location>
        <begin position="111"/>
        <end position="202"/>
    </location>
</feature>
<accession>A0A5C3KMT1</accession>
<evidence type="ECO:0000313" key="4">
    <source>
        <dbReference type="Proteomes" id="UP000307440"/>
    </source>
</evidence>
<proteinExistence type="predicted"/>
<gene>
    <name evidence="3" type="ORF">FA15DRAFT_672219</name>
</gene>
<evidence type="ECO:0000256" key="1">
    <source>
        <dbReference type="SAM" id="Coils"/>
    </source>
</evidence>
<evidence type="ECO:0000256" key="2">
    <source>
        <dbReference type="SAM" id="MobiDB-lite"/>
    </source>
</evidence>